<evidence type="ECO:0000256" key="12">
    <source>
        <dbReference type="ARBA" id="ARBA00023002"/>
    </source>
</evidence>
<evidence type="ECO:0000256" key="16">
    <source>
        <dbReference type="ARBA" id="ARBA00057613"/>
    </source>
</evidence>
<dbReference type="GO" id="GO:0005737">
    <property type="term" value="C:cytoplasm"/>
    <property type="evidence" value="ECO:0007669"/>
    <property type="project" value="UniProtKB-SubCell"/>
</dbReference>
<dbReference type="Pfam" id="PF03460">
    <property type="entry name" value="NIR_SIR_ferr"/>
    <property type="match status" value="2"/>
</dbReference>
<dbReference type="InterPro" id="IPR045854">
    <property type="entry name" value="NO2/SO3_Rdtase_4Fe4S_sf"/>
</dbReference>
<dbReference type="GO" id="GO:0020037">
    <property type="term" value="F:heme binding"/>
    <property type="evidence" value="ECO:0007669"/>
    <property type="project" value="InterPro"/>
</dbReference>
<evidence type="ECO:0000256" key="3">
    <source>
        <dbReference type="ARBA" id="ARBA00004496"/>
    </source>
</evidence>
<dbReference type="FunFam" id="3.30.413.10:FF:000004">
    <property type="entry name" value="Sulfite reductase [NADPH] hemoprotein beta-component"/>
    <property type="match status" value="1"/>
</dbReference>
<evidence type="ECO:0000256" key="8">
    <source>
        <dbReference type="ARBA" id="ARBA00022490"/>
    </source>
</evidence>
<evidence type="ECO:0000256" key="4">
    <source>
        <dbReference type="ARBA" id="ARBA00004774"/>
    </source>
</evidence>
<dbReference type="PROSITE" id="PS50902">
    <property type="entry name" value="FLAVODOXIN_LIKE"/>
    <property type="match status" value="1"/>
</dbReference>
<dbReference type="Gene3D" id="3.30.413.10">
    <property type="entry name" value="Sulfite Reductase Hemoprotein, domain 1"/>
    <property type="match status" value="2"/>
</dbReference>
<dbReference type="InterPro" id="IPR036136">
    <property type="entry name" value="Nit/Sulf_reduc_fer-like_dom_sf"/>
</dbReference>
<dbReference type="GO" id="GO:0004783">
    <property type="term" value="F:sulfite reductase (NADPH) activity"/>
    <property type="evidence" value="ECO:0007669"/>
    <property type="project" value="UniProtKB-EC"/>
</dbReference>
<keyword evidence="14" id="KW-0411">Iron-sulfur</keyword>
<dbReference type="GO" id="GO:0051539">
    <property type="term" value="F:4 iron, 4 sulfur cluster binding"/>
    <property type="evidence" value="ECO:0007669"/>
    <property type="project" value="UniProtKB-KW"/>
</dbReference>
<keyword evidence="13" id="KW-0408">Iron</keyword>
<keyword evidence="9" id="KW-0349">Heme</keyword>
<dbReference type="Gene3D" id="3.40.50.360">
    <property type="match status" value="1"/>
</dbReference>
<evidence type="ECO:0000256" key="11">
    <source>
        <dbReference type="ARBA" id="ARBA00022857"/>
    </source>
</evidence>
<keyword evidence="7" id="KW-0004">4Fe-4S</keyword>
<comment type="similarity">
    <text evidence="5">Belongs to the nitrite and sulfite reductase 4Fe-4S domain family.</text>
</comment>
<dbReference type="InterPro" id="IPR008254">
    <property type="entry name" value="Flavodoxin/NO_synth"/>
</dbReference>
<evidence type="ECO:0000256" key="14">
    <source>
        <dbReference type="ARBA" id="ARBA00023014"/>
    </source>
</evidence>
<keyword evidence="8" id="KW-0963">Cytoplasm</keyword>
<proteinExistence type="inferred from homology"/>
<name>A0A1Y2F3W9_PROLT</name>
<dbReference type="InterPro" id="IPR005117">
    <property type="entry name" value="NiRdtase/SiRdtase_haem-b_fer"/>
</dbReference>
<comment type="function">
    <text evidence="16">Catalyzes the reduction of sulfite to sulfide, one of several activities required for the biosynthesis of L-cysteine from sulfate.</text>
</comment>
<dbReference type="PANTHER" id="PTHR11493">
    <property type="entry name" value="SULFITE REDUCTASE [NADPH] SUBUNIT BETA-RELATED"/>
    <property type="match status" value="1"/>
</dbReference>
<evidence type="ECO:0000256" key="17">
    <source>
        <dbReference type="ARBA" id="ARBA00063391"/>
    </source>
</evidence>
<dbReference type="OMA" id="YGSYTQV"/>
<dbReference type="SUPFAM" id="SSF55124">
    <property type="entry name" value="Nitrite/Sulfite reductase N-terminal domain-like"/>
    <property type="match status" value="2"/>
</dbReference>
<evidence type="ECO:0000256" key="10">
    <source>
        <dbReference type="ARBA" id="ARBA00022723"/>
    </source>
</evidence>
<dbReference type="FunFam" id="3.40.50.970:FF:000051">
    <property type="entry name" value="Sulfite reductase beta subunit"/>
    <property type="match status" value="1"/>
</dbReference>
<dbReference type="NCBIfam" id="NF010029">
    <property type="entry name" value="PRK13504.1"/>
    <property type="match status" value="1"/>
</dbReference>
<gene>
    <name evidence="20" type="ORF">BCR37DRAFT_394686</name>
</gene>
<dbReference type="InterPro" id="IPR009014">
    <property type="entry name" value="Transketo_C/PFOR_II"/>
</dbReference>
<feature type="domain" description="Flavodoxin-like" evidence="19">
    <location>
        <begin position="733"/>
        <end position="884"/>
    </location>
</feature>
<dbReference type="GO" id="GO:0010181">
    <property type="term" value="F:FMN binding"/>
    <property type="evidence" value="ECO:0007669"/>
    <property type="project" value="InterPro"/>
</dbReference>
<dbReference type="EMBL" id="MCFI01000018">
    <property type="protein sequence ID" value="ORY78184.1"/>
    <property type="molecule type" value="Genomic_DNA"/>
</dbReference>
<organism evidence="20 21">
    <name type="scientific">Protomyces lactucae-debilis</name>
    <dbReference type="NCBI Taxonomy" id="2754530"/>
    <lineage>
        <taxon>Eukaryota</taxon>
        <taxon>Fungi</taxon>
        <taxon>Dikarya</taxon>
        <taxon>Ascomycota</taxon>
        <taxon>Taphrinomycotina</taxon>
        <taxon>Taphrinomycetes</taxon>
        <taxon>Taphrinales</taxon>
        <taxon>Protomycetaceae</taxon>
        <taxon>Protomyces</taxon>
    </lineage>
</organism>
<comment type="pathway">
    <text evidence="4">Sulfur metabolism; hydrogen sulfide biosynthesis; hydrogen sulfide from sulfite (NADPH route): step 1/1.</text>
</comment>
<dbReference type="PANTHER" id="PTHR11493:SF47">
    <property type="entry name" value="SULFITE REDUCTASE [NADPH] SUBUNIT BETA"/>
    <property type="match status" value="1"/>
</dbReference>
<evidence type="ECO:0000256" key="7">
    <source>
        <dbReference type="ARBA" id="ARBA00022485"/>
    </source>
</evidence>
<dbReference type="OrthoDB" id="1688044at2759"/>
<dbReference type="EC" id="1.8.1.2" evidence="6"/>
<dbReference type="GO" id="GO:0000103">
    <property type="term" value="P:sulfate assimilation"/>
    <property type="evidence" value="ECO:0007669"/>
    <property type="project" value="UniProtKB-ARBA"/>
</dbReference>
<comment type="catalytic activity">
    <reaction evidence="15">
        <text>hydrogen sulfide + 3 NADP(+) + 3 H2O = sulfite + 3 NADPH + 4 H(+)</text>
        <dbReference type="Rhea" id="RHEA:13801"/>
        <dbReference type="ChEBI" id="CHEBI:15377"/>
        <dbReference type="ChEBI" id="CHEBI:15378"/>
        <dbReference type="ChEBI" id="CHEBI:17359"/>
        <dbReference type="ChEBI" id="CHEBI:29919"/>
        <dbReference type="ChEBI" id="CHEBI:57783"/>
        <dbReference type="ChEBI" id="CHEBI:58349"/>
        <dbReference type="EC" id="1.8.1.2"/>
    </reaction>
</comment>
<accession>A0A1Y2F3W9</accession>
<dbReference type="Gene3D" id="3.40.50.920">
    <property type="match status" value="1"/>
</dbReference>
<evidence type="ECO:0000256" key="6">
    <source>
        <dbReference type="ARBA" id="ARBA00012604"/>
    </source>
</evidence>
<comment type="cofactor">
    <cofactor evidence="1">
        <name>siroheme</name>
        <dbReference type="ChEBI" id="CHEBI:60052"/>
    </cofactor>
</comment>
<evidence type="ECO:0000259" key="19">
    <source>
        <dbReference type="PROSITE" id="PS50902"/>
    </source>
</evidence>
<dbReference type="STRING" id="56484.A0A1Y2F3W9"/>
<protein>
    <recommendedName>
        <fullName evidence="18">Sulfite reductase [NADPH] subunit beta</fullName>
        <ecNumber evidence="6">1.8.1.2</ecNumber>
    </recommendedName>
</protein>
<evidence type="ECO:0000256" key="18">
    <source>
        <dbReference type="ARBA" id="ARBA00067595"/>
    </source>
</evidence>
<dbReference type="PROSITE" id="PS00365">
    <property type="entry name" value="NIR_SIR"/>
    <property type="match status" value="1"/>
</dbReference>
<keyword evidence="12" id="KW-0560">Oxidoreductase</keyword>
<evidence type="ECO:0000313" key="20">
    <source>
        <dbReference type="EMBL" id="ORY78184.1"/>
    </source>
</evidence>
<keyword evidence="11" id="KW-0521">NADP</keyword>
<dbReference type="Gene3D" id="3.40.50.970">
    <property type="match status" value="2"/>
</dbReference>
<comment type="cofactor">
    <cofactor evidence="2">
        <name>[4Fe-4S] cluster</name>
        <dbReference type="ChEBI" id="CHEBI:49883"/>
    </cofactor>
</comment>
<dbReference type="SUPFAM" id="SSF52218">
    <property type="entry name" value="Flavoproteins"/>
    <property type="match status" value="1"/>
</dbReference>
<keyword evidence="10" id="KW-0479">Metal-binding</keyword>
<dbReference type="FunFam" id="3.90.480.20:FF:000012">
    <property type="entry name" value="Sulfite reductase beta subunit"/>
    <property type="match status" value="1"/>
</dbReference>
<dbReference type="SUPFAM" id="SSF56014">
    <property type="entry name" value="Nitrite and sulphite reductase 4Fe-4S domain-like"/>
    <property type="match status" value="2"/>
</dbReference>
<dbReference type="Pfam" id="PF00258">
    <property type="entry name" value="Flavodoxin_1"/>
    <property type="match status" value="1"/>
</dbReference>
<dbReference type="GO" id="GO:0009337">
    <property type="term" value="C:sulfite reductase complex (NADPH)"/>
    <property type="evidence" value="ECO:0007669"/>
    <property type="project" value="TreeGrafter"/>
</dbReference>
<dbReference type="RefSeq" id="XP_040723295.1">
    <property type="nucleotide sequence ID" value="XM_040871507.1"/>
</dbReference>
<dbReference type="GeneID" id="63788106"/>
<evidence type="ECO:0000256" key="9">
    <source>
        <dbReference type="ARBA" id="ARBA00022617"/>
    </source>
</evidence>
<comment type="subunit">
    <text evidence="17">Alpha(2)-beta(2). The alpha component is a flavoprotein, the beta component is a hemoprotein.</text>
</comment>
<reference evidence="20 21" key="1">
    <citation type="submission" date="2016-07" db="EMBL/GenBank/DDBJ databases">
        <title>Pervasive Adenine N6-methylation of Active Genes in Fungi.</title>
        <authorList>
            <consortium name="DOE Joint Genome Institute"/>
            <person name="Mondo S.J."/>
            <person name="Dannebaum R.O."/>
            <person name="Kuo R.C."/>
            <person name="Labutti K."/>
            <person name="Haridas S."/>
            <person name="Kuo A."/>
            <person name="Salamov A."/>
            <person name="Ahrendt S.R."/>
            <person name="Lipzen A."/>
            <person name="Sullivan W."/>
            <person name="Andreopoulos W.B."/>
            <person name="Clum A."/>
            <person name="Lindquist E."/>
            <person name="Daum C."/>
            <person name="Ramamoorthy G.K."/>
            <person name="Gryganskyi A."/>
            <person name="Culley D."/>
            <person name="Magnuson J.K."/>
            <person name="James T.Y."/>
            <person name="O'Malley M.A."/>
            <person name="Stajich J.E."/>
            <person name="Spatafora J.W."/>
            <person name="Visel A."/>
            <person name="Grigoriev I.V."/>
        </authorList>
    </citation>
    <scope>NUCLEOTIDE SEQUENCE [LARGE SCALE GENOMIC DNA]</scope>
    <source>
        <strain evidence="20 21">12-1054</strain>
    </source>
</reference>
<dbReference type="InterPro" id="IPR006067">
    <property type="entry name" value="NO2/SO3_Rdtase_4Fe4S_dom"/>
</dbReference>
<dbReference type="FunFam" id="3.40.50.920:FF:000007">
    <property type="entry name" value="Pyruvate:ferredoxin (Flavodoxin) oxidoreductase"/>
    <property type="match status" value="1"/>
</dbReference>
<dbReference type="GO" id="GO:0046872">
    <property type="term" value="F:metal ion binding"/>
    <property type="evidence" value="ECO:0007669"/>
    <property type="project" value="UniProtKB-KW"/>
</dbReference>
<sequence>MVAASPAIASIEEAVARVAFLTSDTVYSVQASFKQANAYTPTLKQLASQGVANVYSPEVPRVEILRANADPFLSVLEHSNDGRLASVVTSSATLIQAIPHLYRLALRPVTLFVDLATAESSLPDYADISSLRSTGFTIFQATTLQEAQDLAIVARSVAIESGKGSILFYESITGESISVEDRSFIERSISTEAALEARAAEVPAQALYLDEAPKRFRNEQDAEGKDIQVQVEAKTSVDVLQLVSTAFSNISTAFNRTYAAFEYTGSAQAESAILLFGSNATLFKQQVAKSERGSDESKIGILTLRVYRPWSAAELSAALPAGVTKIAVLEQIKQKTTKWTPLFLDALVALNGSGRSLVAGQLGYNNADTVAQALRGVVQNLQAAEPLQNMLFGQDLAAVESIAAVAPKLESAYEKILNQLFAARLNIANKGSKSALPAAVSSNPEFALGALLARQENRQAFIKQVSTTIKDGSLAKPTVDALDKWTVQANNKAECAAASHAAIAALEQDSSEDAKALLASKELFDAGSDWIIGSDAWAYDLGNSGVHHLLATGLNANMLIIDSTPYSARNAEAANKRKKDIGLYAMNFGNAYVASTAVYASYTQVLAAMVEADKFDGPSVVLAYLPYEREDDTPVTVLQETKNAVESGYWPLYRYTPSADTSANDFQLDSERLQVELKAFLKRENHLSQLAARDARFAASLAQSYGAEVRNAQKRKAKQAFDKMLDGLSGPPLTILYASDGGNAANLAKRLQRRAKARSLKAKVLAMDDFPVEDLASEPNLVLISATAGQGEIPQNGRNFWDAVKASMDLDLKETQFAVFAMGDSHYWPRAADKHYYNKPGMDLHKRFLELGAKSLIDITVSMGDDQDPDGYETGYQAWEPELWKAFGVDHMDVVVDEPKARTPEDVKVESNFLRGGIVAGLADGSTGAISADDALLTKFHGTYMQDDRDVREQRKADGLEPAYSFMIRARLPAGVAKPWQWLQMDEISDTYGNHTFKLTTRQTFQWHGVLKRKLKKTIAAINKALITTIAACGDVNRNVMCSTIPTLSAFHAKVFDTAKGISDHLLPSTSAYHEIWLTDEDGNKAQVAGDAIQNKSDTEPLYGPTYLPRKFKIAVAVPPYNDVDVFTNDVGFIAIRDDAGELAGFNVSIGGGMGTTHNNKKTYPRLGTVMAFCTPEQVNKVAEGIMICQRDHGDRKDRKHARMKYTIDDYGVPFFREFVEKYIGYKLEEPRPYEFIENVDHFGWQKGEDGKNHFGMFIENGRVEDTPDFQMKTGLRELAKMLDEGAEFRLTSNQHVILSNVDDSQLDAVKDVLAKYRLDNLKYSSLRLSSSACVAFPTCGLAMAESERYLPVLITKLEETIIEAGLEKESIVMRMSGCPNACSRPWVAEIALVGKAFNTYNLYLGGGYHGQRLNKLYKASIQESEILDILRPMLKEFALKKKEGQHFGDFVIERGYIVATREGKDFHDDVPEEDELVGA</sequence>
<dbReference type="Proteomes" id="UP000193685">
    <property type="component" value="Unassembled WGS sequence"/>
</dbReference>
<dbReference type="InterPro" id="IPR006066">
    <property type="entry name" value="NO2/SO3_Rdtase_FeS/sirohaem_BS"/>
</dbReference>
<dbReference type="FunFam" id="3.30.413.10:FF:000003">
    <property type="entry name" value="Sulfite reductase [NADPH] hemoprotein beta-component"/>
    <property type="match status" value="1"/>
</dbReference>
<comment type="subcellular location">
    <subcellularLocation>
        <location evidence="3">Cytoplasm</location>
    </subcellularLocation>
</comment>
<evidence type="ECO:0000313" key="21">
    <source>
        <dbReference type="Proteomes" id="UP000193685"/>
    </source>
</evidence>
<keyword evidence="21" id="KW-1185">Reference proteome</keyword>
<dbReference type="Pfam" id="PF01077">
    <property type="entry name" value="NIR_SIR"/>
    <property type="match status" value="1"/>
</dbReference>
<dbReference type="GO" id="GO:0050311">
    <property type="term" value="F:sulfite reductase (ferredoxin) activity"/>
    <property type="evidence" value="ECO:0007669"/>
    <property type="project" value="TreeGrafter"/>
</dbReference>
<dbReference type="PRINTS" id="PR00397">
    <property type="entry name" value="SIROHAEM"/>
</dbReference>
<dbReference type="InterPro" id="IPR029039">
    <property type="entry name" value="Flavoprotein-like_sf"/>
</dbReference>
<dbReference type="InterPro" id="IPR029061">
    <property type="entry name" value="THDP-binding"/>
</dbReference>
<dbReference type="SUPFAM" id="SSF52518">
    <property type="entry name" value="Thiamin diphosphate-binding fold (THDP-binding)"/>
    <property type="match status" value="2"/>
</dbReference>
<comment type="caution">
    <text evidence="20">The sequence shown here is derived from an EMBL/GenBank/DDBJ whole genome shotgun (WGS) entry which is preliminary data.</text>
</comment>
<dbReference type="FunFam" id="3.40.50.360:FF:000016">
    <property type="entry name" value="Sulfite reductase subunit beta"/>
    <property type="match status" value="1"/>
</dbReference>
<evidence type="ECO:0000256" key="13">
    <source>
        <dbReference type="ARBA" id="ARBA00023004"/>
    </source>
</evidence>
<dbReference type="SUPFAM" id="SSF52922">
    <property type="entry name" value="TK C-terminal domain-like"/>
    <property type="match status" value="1"/>
</dbReference>
<evidence type="ECO:0000256" key="2">
    <source>
        <dbReference type="ARBA" id="ARBA00001966"/>
    </source>
</evidence>
<evidence type="ECO:0000256" key="1">
    <source>
        <dbReference type="ARBA" id="ARBA00001929"/>
    </source>
</evidence>
<dbReference type="InterPro" id="IPR045169">
    <property type="entry name" value="NO2/SO3_Rdtase_4Fe4S_prot"/>
</dbReference>
<evidence type="ECO:0000256" key="15">
    <source>
        <dbReference type="ARBA" id="ARBA00052219"/>
    </source>
</evidence>
<evidence type="ECO:0000256" key="5">
    <source>
        <dbReference type="ARBA" id="ARBA00010429"/>
    </source>
</evidence>